<proteinExistence type="predicted"/>
<dbReference type="PROSITE" id="PS51257">
    <property type="entry name" value="PROKAR_LIPOPROTEIN"/>
    <property type="match status" value="1"/>
</dbReference>
<evidence type="ECO:0000313" key="2">
    <source>
        <dbReference type="Proteomes" id="UP000486602"/>
    </source>
</evidence>
<dbReference type="EMBL" id="JAAGVY010000023">
    <property type="protein sequence ID" value="NEN24311.1"/>
    <property type="molecule type" value="Genomic_DNA"/>
</dbReference>
<reference evidence="1 2" key="1">
    <citation type="submission" date="2020-02" db="EMBL/GenBank/DDBJ databases">
        <title>Out from the shadows clarifying the taxonomy of the family Cryomorphaceae and related taxa by utilizing the GTDB taxonomic framework.</title>
        <authorList>
            <person name="Bowman J.P."/>
        </authorList>
    </citation>
    <scope>NUCLEOTIDE SEQUENCE [LARGE SCALE GENOMIC DNA]</scope>
    <source>
        <strain evidence="1 2">QSSC 1-22</strain>
    </source>
</reference>
<keyword evidence="2" id="KW-1185">Reference proteome</keyword>
<name>A0A7K3WTF1_9FLAO</name>
<gene>
    <name evidence="1" type="ORF">G3O08_12430</name>
</gene>
<organism evidence="1 2">
    <name type="scientific">Cryomorpha ignava</name>
    <dbReference type="NCBI Taxonomy" id="101383"/>
    <lineage>
        <taxon>Bacteria</taxon>
        <taxon>Pseudomonadati</taxon>
        <taxon>Bacteroidota</taxon>
        <taxon>Flavobacteriia</taxon>
        <taxon>Flavobacteriales</taxon>
        <taxon>Cryomorphaceae</taxon>
        <taxon>Cryomorpha</taxon>
    </lineage>
</organism>
<dbReference type="Proteomes" id="UP000486602">
    <property type="component" value="Unassembled WGS sequence"/>
</dbReference>
<dbReference type="RefSeq" id="WP_163285704.1">
    <property type="nucleotide sequence ID" value="NZ_JAAGVY010000023.1"/>
</dbReference>
<protein>
    <submittedName>
        <fullName evidence="1">Uncharacterized protein</fullName>
    </submittedName>
</protein>
<sequence length="230" mass="26273">MKNYFALLLLVAIGISCTKNDDDDCGIPNPPEASENFLESLNIGDKLYYSMLIGENYYQQGEDVYSYTGDTLELEVLNISEAGVLIAQRITAGSNMMDDSVVYYWNKDSVYTNTWNIEGDSLIVESDAPYFENHLLGISRLKFSDYSEQEVEITGWRTSYSYSEANAQLFTTNYTLFNHDYDSLSVYIHNEPMSYDGNGSSFVYSKTHGIVRSSEYGWWSQSGYGWDRIY</sequence>
<dbReference type="AlphaFoldDB" id="A0A7K3WTF1"/>
<accession>A0A7K3WTF1</accession>
<comment type="caution">
    <text evidence="1">The sequence shown here is derived from an EMBL/GenBank/DDBJ whole genome shotgun (WGS) entry which is preliminary data.</text>
</comment>
<evidence type="ECO:0000313" key="1">
    <source>
        <dbReference type="EMBL" id="NEN24311.1"/>
    </source>
</evidence>